<dbReference type="InterPro" id="IPR004386">
    <property type="entry name" value="Toxin_YafQ-like"/>
</dbReference>
<dbReference type="PIRSF" id="PIRSF006156">
    <property type="entry name" value="YafQ"/>
    <property type="match status" value="1"/>
</dbReference>
<dbReference type="EMBL" id="JNOC01000015">
    <property type="protein sequence ID" value="KPH56425.1"/>
    <property type="molecule type" value="Genomic_DNA"/>
</dbReference>
<dbReference type="RefSeq" id="WP_054197523.1">
    <property type="nucleotide sequence ID" value="NZ_CAJFGW010000011.1"/>
</dbReference>
<dbReference type="InterPro" id="IPR007712">
    <property type="entry name" value="RelE/ParE_toxin"/>
</dbReference>
<gene>
    <name evidence="1" type="ORF">HPU229334_01485</name>
</gene>
<dbReference type="PANTHER" id="PTHR40588">
    <property type="entry name" value="MRNA INTERFERASE TOXIN YAFQ"/>
    <property type="match status" value="1"/>
</dbReference>
<sequence length="91" mass="10929">MRKIDIKNTFKKDYRQVLKQGWSENAIDEVIKQLANDDILNPQLKPHPLGGDYKNYMECHIFSDLIIIYQRDKEILSLYRIGRHQDLFKSY</sequence>
<comment type="caution">
    <text evidence="1">The sequence shown here is derived from an EMBL/GenBank/DDBJ whole genome shotgun (WGS) entry which is preliminary data.</text>
</comment>
<proteinExistence type="predicted"/>
<protein>
    <submittedName>
        <fullName evidence="1">Addiction module antitoxin</fullName>
    </submittedName>
</protein>
<accession>A0A0N1ECB2</accession>
<dbReference type="SUPFAM" id="SSF143011">
    <property type="entry name" value="RelE-like"/>
    <property type="match status" value="1"/>
</dbReference>
<evidence type="ECO:0000313" key="1">
    <source>
        <dbReference type="EMBL" id="KPH56425.1"/>
    </source>
</evidence>
<reference evidence="1 2" key="1">
    <citation type="submission" date="2014-06" db="EMBL/GenBank/DDBJ databases">
        <title>Helicobacter pullorum isolates in fresh chicken meat - phenotypic and genotypic features.</title>
        <authorList>
            <person name="Borges V."/>
            <person name="Santos A."/>
            <person name="Correia C.B."/>
            <person name="Saraiva M."/>
            <person name="Menard A."/>
            <person name="Vieira L."/>
            <person name="Sampaio D.A."/>
            <person name="Gomes J.P."/>
            <person name="Oleastro M."/>
        </authorList>
    </citation>
    <scope>NUCLEOTIDE SEQUENCE [LARGE SCALE GENOMIC DNA]</scope>
    <source>
        <strain evidence="1 2">229334/12</strain>
    </source>
</reference>
<dbReference type="GO" id="GO:0006415">
    <property type="term" value="P:translational termination"/>
    <property type="evidence" value="ECO:0007669"/>
    <property type="project" value="TreeGrafter"/>
</dbReference>
<dbReference type="AlphaFoldDB" id="A0A0N1ECB2"/>
<dbReference type="Gene3D" id="3.30.2310.20">
    <property type="entry name" value="RelE-like"/>
    <property type="match status" value="1"/>
</dbReference>
<dbReference type="PATRIC" id="fig|35818.11.peg.292"/>
<dbReference type="Proteomes" id="UP000037997">
    <property type="component" value="Unassembled WGS sequence"/>
</dbReference>
<name>A0A0N1ECB2_9HELI</name>
<dbReference type="NCBIfam" id="TIGR02385">
    <property type="entry name" value="RelE_StbE"/>
    <property type="match status" value="1"/>
</dbReference>
<organism evidence="1 2">
    <name type="scientific">Helicobacter pullorum</name>
    <dbReference type="NCBI Taxonomy" id="35818"/>
    <lineage>
        <taxon>Bacteria</taxon>
        <taxon>Pseudomonadati</taxon>
        <taxon>Campylobacterota</taxon>
        <taxon>Epsilonproteobacteria</taxon>
        <taxon>Campylobacterales</taxon>
        <taxon>Helicobacteraceae</taxon>
        <taxon>Helicobacter</taxon>
    </lineage>
</organism>
<dbReference type="InterPro" id="IPR035093">
    <property type="entry name" value="RelE/ParE_toxin_dom_sf"/>
</dbReference>
<dbReference type="GO" id="GO:0004521">
    <property type="term" value="F:RNA endonuclease activity"/>
    <property type="evidence" value="ECO:0007669"/>
    <property type="project" value="TreeGrafter"/>
</dbReference>
<dbReference type="GO" id="GO:0006402">
    <property type="term" value="P:mRNA catabolic process"/>
    <property type="evidence" value="ECO:0007669"/>
    <property type="project" value="TreeGrafter"/>
</dbReference>
<dbReference type="Pfam" id="PF15738">
    <property type="entry name" value="YafQ_toxin"/>
    <property type="match status" value="1"/>
</dbReference>
<dbReference type="PANTHER" id="PTHR40588:SF1">
    <property type="entry name" value="MRNA INTERFERASE TOXIN YAFQ"/>
    <property type="match status" value="1"/>
</dbReference>
<evidence type="ECO:0000313" key="2">
    <source>
        <dbReference type="Proteomes" id="UP000037997"/>
    </source>
</evidence>